<organism evidence="1 2">
    <name type="scientific">Geobacter argillaceus</name>
    <dbReference type="NCBI Taxonomy" id="345631"/>
    <lineage>
        <taxon>Bacteria</taxon>
        <taxon>Pseudomonadati</taxon>
        <taxon>Thermodesulfobacteriota</taxon>
        <taxon>Desulfuromonadia</taxon>
        <taxon>Geobacterales</taxon>
        <taxon>Geobacteraceae</taxon>
        <taxon>Geobacter</taxon>
    </lineage>
</organism>
<evidence type="ECO:0000313" key="2">
    <source>
        <dbReference type="Proteomes" id="UP000319449"/>
    </source>
</evidence>
<dbReference type="EMBL" id="VLLN01000007">
    <property type="protein sequence ID" value="TWJ19615.1"/>
    <property type="molecule type" value="Genomic_DNA"/>
</dbReference>
<gene>
    <name evidence="1" type="ORF">JN12_01415</name>
</gene>
<comment type="caution">
    <text evidence="1">The sequence shown here is derived from an EMBL/GenBank/DDBJ whole genome shotgun (WGS) entry which is preliminary data.</text>
</comment>
<proteinExistence type="predicted"/>
<sequence length="117" mass="13601">MTGYELTKAISELRDSDHSFIKFWRKEEDFLDFDLLDRFLGNLRDDQVIDGFELLSSDAMWDQVRRVAGEVVTRTVRDGKDILLWTDVQGTVTKELPFNEESLIAIFDAETDDSYVD</sequence>
<name>A0A562VNZ3_9BACT</name>
<dbReference type="Proteomes" id="UP000319449">
    <property type="component" value="Unassembled WGS sequence"/>
</dbReference>
<dbReference type="RefSeq" id="WP_145020357.1">
    <property type="nucleotide sequence ID" value="NZ_VLLN01000007.1"/>
</dbReference>
<dbReference type="AlphaFoldDB" id="A0A562VNZ3"/>
<dbReference type="OrthoDB" id="5396725at2"/>
<reference evidence="1 2" key="1">
    <citation type="submission" date="2019-07" db="EMBL/GenBank/DDBJ databases">
        <title>Genomic Encyclopedia of Archaeal and Bacterial Type Strains, Phase II (KMG-II): from individual species to whole genera.</title>
        <authorList>
            <person name="Goeker M."/>
        </authorList>
    </citation>
    <scope>NUCLEOTIDE SEQUENCE [LARGE SCALE GENOMIC DNA]</scope>
    <source>
        <strain evidence="1 2">ATCC BAA-1139</strain>
    </source>
</reference>
<evidence type="ECO:0000313" key="1">
    <source>
        <dbReference type="EMBL" id="TWJ19615.1"/>
    </source>
</evidence>
<protein>
    <submittedName>
        <fullName evidence="1">Uncharacterized protein</fullName>
    </submittedName>
</protein>
<keyword evidence="2" id="KW-1185">Reference proteome</keyword>
<accession>A0A562VNZ3</accession>